<dbReference type="Pfam" id="PF06916">
    <property type="entry name" value="FAM210A-B_dom"/>
    <property type="match status" value="1"/>
</dbReference>
<reference evidence="4" key="1">
    <citation type="submission" date="2023-10" db="EMBL/GenBank/DDBJ databases">
        <authorList>
            <person name="Guldener U."/>
        </authorList>
    </citation>
    <scope>NUCLEOTIDE SEQUENCE</scope>
    <source>
        <strain evidence="4">Mp4</strain>
    </source>
</reference>
<feature type="compositionally biased region" description="Basic and acidic residues" evidence="1">
    <location>
        <begin position="177"/>
        <end position="188"/>
    </location>
</feature>
<evidence type="ECO:0000256" key="1">
    <source>
        <dbReference type="SAM" id="MobiDB-lite"/>
    </source>
</evidence>
<dbReference type="InterPro" id="IPR009688">
    <property type="entry name" value="FAM210A/B-like_dom"/>
</dbReference>
<evidence type="ECO:0000259" key="3">
    <source>
        <dbReference type="Pfam" id="PF06916"/>
    </source>
</evidence>
<comment type="caution">
    <text evidence="4">The sequence shown here is derived from an EMBL/GenBank/DDBJ whole genome shotgun (WGS) entry which is preliminary data.</text>
</comment>
<feature type="compositionally biased region" description="Low complexity" evidence="1">
    <location>
        <begin position="70"/>
        <end position="101"/>
    </location>
</feature>
<evidence type="ECO:0000313" key="4">
    <source>
        <dbReference type="EMBL" id="SNX83775.1"/>
    </source>
</evidence>
<sequence length="282" mass="31080">MSMRIATKRLLAPARSAAVPPSTSSLLRTTAIAQPLRLASTSSLIIPTHTAKPLVLTSLRSFHTTPIKYTTSSSTSSSKTSENNQHQQQQQQQQQQQHTESDSESTQDSDAPPPKASLRERLKFLTRRYGWWALGVYLAASTVDFSLIFLAIHLVGADHIRSLEAQLRKSIGLEARHDEPAKEEESRSHTKKSAVGGGSSSSTIWTEAVLAYTIHKTLLLPVRVAFTAAVTPSFVKWLVKMGWAKANHQVKANMGRKAADKAIVEVAKRNTPKMVRDTNKYT</sequence>
<organism evidence="4 5">
    <name type="scientific">Melanopsichium pennsylvanicum</name>
    <dbReference type="NCBI Taxonomy" id="63383"/>
    <lineage>
        <taxon>Eukaryota</taxon>
        <taxon>Fungi</taxon>
        <taxon>Dikarya</taxon>
        <taxon>Basidiomycota</taxon>
        <taxon>Ustilaginomycotina</taxon>
        <taxon>Ustilaginomycetes</taxon>
        <taxon>Ustilaginales</taxon>
        <taxon>Ustilaginaceae</taxon>
        <taxon>Melanopsichium</taxon>
    </lineage>
</organism>
<dbReference type="GO" id="GO:0005739">
    <property type="term" value="C:mitochondrion"/>
    <property type="evidence" value="ECO:0007669"/>
    <property type="project" value="TreeGrafter"/>
</dbReference>
<keyword evidence="5" id="KW-1185">Reference proteome</keyword>
<gene>
    <name evidence="4" type="ORF">MEPE_02483</name>
</gene>
<feature type="domain" description="DUF1279" evidence="3">
    <location>
        <begin position="121"/>
        <end position="232"/>
    </location>
</feature>
<dbReference type="InterPro" id="IPR045866">
    <property type="entry name" value="FAM210A/B-like"/>
</dbReference>
<keyword evidence="2" id="KW-0812">Transmembrane</keyword>
<dbReference type="AlphaFoldDB" id="A0AAJ5C4K3"/>
<keyword evidence="2" id="KW-1133">Transmembrane helix</keyword>
<protein>
    <recommendedName>
        <fullName evidence="3">DUF1279 domain-containing protein</fullName>
    </recommendedName>
</protein>
<feature type="region of interest" description="Disordered" evidence="1">
    <location>
        <begin position="68"/>
        <end position="117"/>
    </location>
</feature>
<keyword evidence="2" id="KW-0472">Membrane</keyword>
<accession>A0AAJ5C4K3</accession>
<dbReference type="PANTHER" id="PTHR21377:SF0">
    <property type="entry name" value="PROTEIN FAM210B, MITOCHONDRIAL"/>
    <property type="match status" value="1"/>
</dbReference>
<feature type="region of interest" description="Disordered" evidence="1">
    <location>
        <begin position="177"/>
        <end position="201"/>
    </location>
</feature>
<proteinExistence type="predicted"/>
<dbReference type="PANTHER" id="PTHR21377">
    <property type="entry name" value="PROTEIN FAM210B, MITOCHONDRIAL"/>
    <property type="match status" value="1"/>
</dbReference>
<feature type="transmembrane region" description="Helical" evidence="2">
    <location>
        <begin position="129"/>
        <end position="152"/>
    </location>
</feature>
<dbReference type="Proteomes" id="UP001294444">
    <property type="component" value="Unassembled WGS sequence"/>
</dbReference>
<name>A0AAJ5C4K3_9BASI</name>
<evidence type="ECO:0000313" key="5">
    <source>
        <dbReference type="Proteomes" id="UP001294444"/>
    </source>
</evidence>
<evidence type="ECO:0000256" key="2">
    <source>
        <dbReference type="SAM" id="Phobius"/>
    </source>
</evidence>
<dbReference type="EMBL" id="OAPG01000004">
    <property type="protein sequence ID" value="SNX83775.1"/>
    <property type="molecule type" value="Genomic_DNA"/>
</dbReference>